<dbReference type="Pfam" id="PF13365">
    <property type="entry name" value="Trypsin_2"/>
    <property type="match status" value="1"/>
</dbReference>
<dbReference type="EMBL" id="CP062006">
    <property type="protein sequence ID" value="QTC88413.1"/>
    <property type="molecule type" value="Genomic_DNA"/>
</dbReference>
<protein>
    <submittedName>
        <fullName evidence="1">Trypsin-like peptidase domain-containing protein</fullName>
    </submittedName>
</protein>
<dbReference type="RefSeq" id="WP_207825611.1">
    <property type="nucleotide sequence ID" value="NZ_CP062006.1"/>
</dbReference>
<evidence type="ECO:0000313" key="1">
    <source>
        <dbReference type="EMBL" id="QTC88413.1"/>
    </source>
</evidence>
<dbReference type="InterPro" id="IPR009003">
    <property type="entry name" value="Peptidase_S1_PA"/>
</dbReference>
<dbReference type="SUPFAM" id="SSF50494">
    <property type="entry name" value="Trypsin-like serine proteases"/>
    <property type="match status" value="1"/>
</dbReference>
<accession>A0ABX7SPQ1</accession>
<proteinExistence type="predicted"/>
<gene>
    <name evidence="1" type="ORF">IFE19_03200</name>
</gene>
<dbReference type="Gene3D" id="2.40.10.120">
    <property type="match status" value="1"/>
</dbReference>
<keyword evidence="2" id="KW-1185">Reference proteome</keyword>
<dbReference type="Proteomes" id="UP000663942">
    <property type="component" value="Chromosome"/>
</dbReference>
<evidence type="ECO:0000313" key="2">
    <source>
        <dbReference type="Proteomes" id="UP000663942"/>
    </source>
</evidence>
<sequence>MSHSVRITHANPELANLKLSWATPVFTDEDGIGSLESLHQAGDAFVAVGMTGSEGMTIVGSGVMVAPGMVLTATHVIDEIEAAGETPVLLSFLPDAARAWLPIGFSTLSSPSAFYHDVTVSSDITLISCSLNSDALEAAPLSLAPMRVTLPLLGDRLWAIGFRHQDLQGGSAHISPMISSGIVTQAFPMGRGERMPSPCFEVGMETIGGMSGGAVVNADGEVVGVVSSSPDGGPSYMTLIWDALRLRVKGPIPRLSRNETVSLLGAKAASLAKLSGDVDRNPWGEVTFNLSTEEAALFATSAPIETSDGEGRRALTRDERSEFVEQWGAELEEEGALAVVMALTRFSTAKMADFLVAAGVPSELLTEVSGFSVEDFEGVEDLELMRAEDRPNGTMQVEFFIRMLTLVWTLEMPAAFHLAHVDAMAAEFLNIEVEDDVARMEFIHRAYFRIEAVLVPDSGGFADMVVTSSALIPSRRKR</sequence>
<name>A0ABX7SPQ1_9CAUL</name>
<reference evidence="1 2" key="1">
    <citation type="submission" date="2020-09" db="EMBL/GenBank/DDBJ databases">
        <title>Brevundimonas sp. LVF1 isolated from an oligotrophic pond in Goettingen, Germany.</title>
        <authorList>
            <person name="Friedrich I."/>
            <person name="Klassen A."/>
            <person name="Neubauer H."/>
            <person name="Schneider D."/>
            <person name="Hertel R."/>
            <person name="Daniel R."/>
        </authorList>
    </citation>
    <scope>NUCLEOTIDE SEQUENCE [LARGE SCALE GENOMIC DNA]</scope>
    <source>
        <strain evidence="1 2">LVF1</strain>
    </source>
</reference>
<organism evidence="1 2">
    <name type="scientific">Brevundimonas pondensis</name>
    <dbReference type="NCBI Taxonomy" id="2774189"/>
    <lineage>
        <taxon>Bacteria</taxon>
        <taxon>Pseudomonadati</taxon>
        <taxon>Pseudomonadota</taxon>
        <taxon>Alphaproteobacteria</taxon>
        <taxon>Caulobacterales</taxon>
        <taxon>Caulobacteraceae</taxon>
        <taxon>Brevundimonas</taxon>
    </lineage>
</organism>